<evidence type="ECO:0000313" key="1">
    <source>
        <dbReference type="EMBL" id="PWZ16263.1"/>
    </source>
</evidence>
<dbReference type="Proteomes" id="UP000251960">
    <property type="component" value="Chromosome 6"/>
</dbReference>
<sequence>MKWLRIRNFREIDDLAFEHKFFKVTLSYIKLI</sequence>
<proteinExistence type="predicted"/>
<accession>A0A3L6E7C7</accession>
<protein>
    <submittedName>
        <fullName evidence="1">Uncharacterized protein</fullName>
    </submittedName>
</protein>
<name>A0A3L6E7C7_MAIZE</name>
<dbReference type="AlphaFoldDB" id="A0A3L6E7C7"/>
<gene>
    <name evidence="1" type="ORF">Zm00014a_001355</name>
</gene>
<reference evidence="1" key="1">
    <citation type="journal article" date="2018" name="Nat. Genet.">
        <title>Extensive intraspecific gene order and gene structural variations between Mo17 and other maize genomes.</title>
        <authorList>
            <person name="Sun S."/>
            <person name="Zhou Y."/>
            <person name="Chen J."/>
            <person name="Shi J."/>
            <person name="Zhao H."/>
            <person name="Zhao H."/>
            <person name="Song W."/>
            <person name="Zhang M."/>
            <person name="Cui Y."/>
            <person name="Dong X."/>
            <person name="Liu H."/>
            <person name="Ma X."/>
            <person name="Jiao Y."/>
            <person name="Wang B."/>
            <person name="Wei X."/>
            <person name="Stein J.C."/>
            <person name="Glaubitz J.C."/>
            <person name="Lu F."/>
            <person name="Yu G."/>
            <person name="Liang C."/>
            <person name="Fengler K."/>
            <person name="Li B."/>
            <person name="Rafalski A."/>
            <person name="Schnable P.S."/>
            <person name="Ware D.H."/>
            <person name="Buckler E.S."/>
            <person name="Lai J."/>
        </authorList>
    </citation>
    <scope>NUCLEOTIDE SEQUENCE [LARGE SCALE GENOMIC DNA]</scope>
    <source>
        <tissue evidence="1">Seedling</tissue>
    </source>
</reference>
<dbReference type="EMBL" id="NCVQ01000007">
    <property type="protein sequence ID" value="PWZ16263.1"/>
    <property type="molecule type" value="Genomic_DNA"/>
</dbReference>
<comment type="caution">
    <text evidence="1">The sequence shown here is derived from an EMBL/GenBank/DDBJ whole genome shotgun (WGS) entry which is preliminary data.</text>
</comment>
<organism evidence="1">
    <name type="scientific">Zea mays</name>
    <name type="common">Maize</name>
    <dbReference type="NCBI Taxonomy" id="4577"/>
    <lineage>
        <taxon>Eukaryota</taxon>
        <taxon>Viridiplantae</taxon>
        <taxon>Streptophyta</taxon>
        <taxon>Embryophyta</taxon>
        <taxon>Tracheophyta</taxon>
        <taxon>Spermatophyta</taxon>
        <taxon>Magnoliopsida</taxon>
        <taxon>Liliopsida</taxon>
        <taxon>Poales</taxon>
        <taxon>Poaceae</taxon>
        <taxon>PACMAD clade</taxon>
        <taxon>Panicoideae</taxon>
        <taxon>Andropogonodae</taxon>
        <taxon>Andropogoneae</taxon>
        <taxon>Tripsacinae</taxon>
        <taxon>Zea</taxon>
    </lineage>
</organism>